<accession>A0AAU8FHU8</accession>
<dbReference type="RefSeq" id="WP_353718630.1">
    <property type="nucleotide sequence ID" value="NZ_CP159289.1"/>
</dbReference>
<sequence length="103" mass="11752">MLYLHHPLRAQSAVKYLRPSLDLLQEIQLTGDIFFPTRWLHNTFAGHTSLEAAGIVRTFLKEHPDYPYFLKNKILQATDLLDRSVKLSANHAQKEHSAALSGK</sequence>
<gene>
    <name evidence="1" type="ORF">ABV298_23700</name>
</gene>
<dbReference type="EMBL" id="CP159289">
    <property type="protein sequence ID" value="XCH23304.1"/>
    <property type="molecule type" value="Genomic_DNA"/>
</dbReference>
<protein>
    <submittedName>
        <fullName evidence="1">Uncharacterized protein</fullName>
    </submittedName>
</protein>
<name>A0AAU8FHU8_9BACT</name>
<proteinExistence type="predicted"/>
<reference evidence="1" key="1">
    <citation type="submission" date="2024-06" db="EMBL/GenBank/DDBJ databases">
        <title>Sequencing and assembly of the genome of Dyadobacter sp. strain 676, a symbiont of Cyamopsis tetragonoloba.</title>
        <authorList>
            <person name="Guro P."/>
            <person name="Sazanova A."/>
            <person name="Kuznetsova I."/>
            <person name="Belimov A."/>
            <person name="Safronova V."/>
        </authorList>
    </citation>
    <scope>NUCLEOTIDE SEQUENCE</scope>
    <source>
        <strain evidence="1">676</strain>
    </source>
</reference>
<organism evidence="1">
    <name type="scientific">Dyadobacter sp. 676</name>
    <dbReference type="NCBI Taxonomy" id="3088362"/>
    <lineage>
        <taxon>Bacteria</taxon>
        <taxon>Pseudomonadati</taxon>
        <taxon>Bacteroidota</taxon>
        <taxon>Cytophagia</taxon>
        <taxon>Cytophagales</taxon>
        <taxon>Spirosomataceae</taxon>
        <taxon>Dyadobacter</taxon>
    </lineage>
</organism>
<evidence type="ECO:0000313" key="1">
    <source>
        <dbReference type="EMBL" id="XCH23304.1"/>
    </source>
</evidence>
<dbReference type="AlphaFoldDB" id="A0AAU8FHU8"/>